<reference evidence="1" key="1">
    <citation type="submission" date="2020-09" db="EMBL/GenBank/DDBJ databases">
        <title>Genome-Enabled Discovery of Anthraquinone Biosynthesis in Senna tora.</title>
        <authorList>
            <person name="Kang S.-H."/>
            <person name="Pandey R.P."/>
            <person name="Lee C.-M."/>
            <person name="Sim J.-S."/>
            <person name="Jeong J.-T."/>
            <person name="Choi B.-S."/>
            <person name="Jung M."/>
            <person name="Ginzburg D."/>
            <person name="Zhao K."/>
            <person name="Won S.Y."/>
            <person name="Oh T.-J."/>
            <person name="Yu Y."/>
            <person name="Kim N.-H."/>
            <person name="Lee O.R."/>
            <person name="Lee T.-H."/>
            <person name="Bashyal P."/>
            <person name="Kim T.-S."/>
            <person name="Lee W.-H."/>
            <person name="Kawkins C."/>
            <person name="Kim C.-K."/>
            <person name="Kim J.S."/>
            <person name="Ahn B.O."/>
            <person name="Rhee S.Y."/>
            <person name="Sohng J.K."/>
        </authorList>
    </citation>
    <scope>NUCLEOTIDE SEQUENCE</scope>
    <source>
        <tissue evidence="1">Leaf</tissue>
    </source>
</reference>
<dbReference type="AlphaFoldDB" id="A0A834X5S2"/>
<evidence type="ECO:0000313" key="1">
    <source>
        <dbReference type="EMBL" id="KAF7838746.1"/>
    </source>
</evidence>
<gene>
    <name evidence="1" type="ORF">G2W53_007228</name>
</gene>
<organism evidence="1 2">
    <name type="scientific">Senna tora</name>
    <dbReference type="NCBI Taxonomy" id="362788"/>
    <lineage>
        <taxon>Eukaryota</taxon>
        <taxon>Viridiplantae</taxon>
        <taxon>Streptophyta</taxon>
        <taxon>Embryophyta</taxon>
        <taxon>Tracheophyta</taxon>
        <taxon>Spermatophyta</taxon>
        <taxon>Magnoliopsida</taxon>
        <taxon>eudicotyledons</taxon>
        <taxon>Gunneridae</taxon>
        <taxon>Pentapetalae</taxon>
        <taxon>rosids</taxon>
        <taxon>fabids</taxon>
        <taxon>Fabales</taxon>
        <taxon>Fabaceae</taxon>
        <taxon>Caesalpinioideae</taxon>
        <taxon>Cassia clade</taxon>
        <taxon>Senna</taxon>
    </lineage>
</organism>
<dbReference type="Proteomes" id="UP000634136">
    <property type="component" value="Unassembled WGS sequence"/>
</dbReference>
<accession>A0A834X5S2</accession>
<name>A0A834X5S2_9FABA</name>
<evidence type="ECO:0000313" key="2">
    <source>
        <dbReference type="Proteomes" id="UP000634136"/>
    </source>
</evidence>
<proteinExistence type="predicted"/>
<protein>
    <submittedName>
        <fullName evidence="1">Uncharacterized protein</fullName>
    </submittedName>
</protein>
<keyword evidence="2" id="KW-1185">Reference proteome</keyword>
<dbReference type="EMBL" id="JAAIUW010000003">
    <property type="protein sequence ID" value="KAF7838746.1"/>
    <property type="molecule type" value="Genomic_DNA"/>
</dbReference>
<comment type="caution">
    <text evidence="1">The sequence shown here is derived from an EMBL/GenBank/DDBJ whole genome shotgun (WGS) entry which is preliminary data.</text>
</comment>
<sequence>MGGRRTKESQVQTHLWTGGSEGLSLIGGNFVGHVEDD</sequence>